<evidence type="ECO:0000259" key="3">
    <source>
        <dbReference type="Pfam" id="PF26345"/>
    </source>
</evidence>
<evidence type="ECO:0000259" key="1">
    <source>
        <dbReference type="Pfam" id="PF13020"/>
    </source>
</evidence>
<dbReference type="InterPro" id="IPR024975">
    <property type="entry name" value="NOV_C"/>
</dbReference>
<feature type="domain" description="ScoMcrA-like N-terminal head" evidence="3">
    <location>
        <begin position="4"/>
        <end position="91"/>
    </location>
</feature>
<gene>
    <name evidence="4" type="ORF">A5742_30335</name>
</gene>
<dbReference type="EMBL" id="MBER01000091">
    <property type="protein sequence ID" value="OMC42592.1"/>
    <property type="molecule type" value="Genomic_DNA"/>
</dbReference>
<dbReference type="RefSeq" id="WP_076205999.1">
    <property type="nucleotide sequence ID" value="NZ_MBER01000091.1"/>
</dbReference>
<evidence type="ECO:0008006" key="6">
    <source>
        <dbReference type="Google" id="ProtNLM"/>
    </source>
</evidence>
<dbReference type="AlphaFoldDB" id="A0ABD6QK75"/>
<dbReference type="InterPro" id="IPR058807">
    <property type="entry name" value="ScoMcrA_N"/>
</dbReference>
<name>A0ABD6QK75_MYCFO</name>
<dbReference type="Pfam" id="PF26340">
    <property type="entry name" value="DNA-SBD_ScoMcrA"/>
    <property type="match status" value="1"/>
</dbReference>
<dbReference type="Pfam" id="PF26345">
    <property type="entry name" value="ScoMcrA_N"/>
    <property type="match status" value="1"/>
</dbReference>
<proteinExistence type="predicted"/>
<sequence length="405" mass="44473">MAPSDIEESSVLAAIAEYDRLGQDEFLRRYNFGKSSKFRLLYNGRFYDSKAIAGVAHGFATNDFWTTERPFGGTGPGGAVTILESLGFFIDRGGLLFQLTQLNVDQTHGKRAPYQYVVLLWAMARARAHAPRMVDFSDARDELRDLLAPFAIAKTAPDPAMPWAALRKSPWWELGTRASSAVVTETDVKRLNIAGGLSEEMYWRTAENETFASAAVDVIGELIGTEPAYVQLLQKLDLPPKSQAAVTVGSPDGTDAIAAVEQVSEPRRRFSRRLSAAENKAIEEHAVRLTRQHFETELGYLTEDVGATKSYDVHATKGAEVLKVEVKGTTTNGVSVVLTRNEVDLHRMTHPNNALAVVRNIVLNRAGDEPGDEPVATGGELVLVMPWKVDETALSAIAYEYRTGF</sequence>
<comment type="caution">
    <text evidence="4">The sequence shown here is derived from an EMBL/GenBank/DDBJ whole genome shotgun (WGS) entry which is preliminary data.</text>
</comment>
<evidence type="ECO:0000259" key="2">
    <source>
        <dbReference type="Pfam" id="PF26340"/>
    </source>
</evidence>
<organism evidence="4 5">
    <name type="scientific">Mycolicibacterium fortuitum</name>
    <name type="common">Mycobacterium fortuitum</name>
    <dbReference type="NCBI Taxonomy" id="1766"/>
    <lineage>
        <taxon>Bacteria</taxon>
        <taxon>Bacillati</taxon>
        <taxon>Actinomycetota</taxon>
        <taxon>Actinomycetes</taxon>
        <taxon>Mycobacteriales</taxon>
        <taxon>Mycobacteriaceae</taxon>
        <taxon>Mycolicibacterium</taxon>
    </lineage>
</organism>
<evidence type="ECO:0000313" key="5">
    <source>
        <dbReference type="Proteomes" id="UP000187001"/>
    </source>
</evidence>
<dbReference type="InterPro" id="IPR058813">
    <property type="entry name" value="DNA-SBD_ScoMcrA"/>
</dbReference>
<reference evidence="4 5" key="1">
    <citation type="submission" date="2016-07" db="EMBL/GenBank/DDBJ databases">
        <authorList>
            <person name="Sutton G."/>
            <person name="Brinkac L."/>
            <person name="Sanka R."/>
            <person name="Adams M."/>
            <person name="Lau E."/>
            <person name="Kumar A."/>
            <person name="Macaden R."/>
        </authorList>
    </citation>
    <scope>NUCLEOTIDE SEQUENCE [LARGE SCALE GENOMIC DNA]</scope>
    <source>
        <strain evidence="4 5">GA-0871</strain>
    </source>
</reference>
<evidence type="ECO:0000313" key="4">
    <source>
        <dbReference type="EMBL" id="OMC42592.1"/>
    </source>
</evidence>
<protein>
    <recommendedName>
        <fullName evidence="6">Protein NO VEIN C-terminal domain-containing protein</fullName>
    </recommendedName>
</protein>
<dbReference type="Proteomes" id="UP000187001">
    <property type="component" value="Unassembled WGS sequence"/>
</dbReference>
<dbReference type="Pfam" id="PF13020">
    <property type="entry name" value="NOV_C"/>
    <property type="match status" value="1"/>
</dbReference>
<feature type="domain" description="ScoMcrA-like DNA sulfur-binding" evidence="2">
    <location>
        <begin position="95"/>
        <end position="221"/>
    </location>
</feature>
<accession>A0ABD6QK75</accession>
<feature type="domain" description="Protein NO VEIN C-terminal" evidence="1">
    <location>
        <begin position="283"/>
        <end position="361"/>
    </location>
</feature>